<evidence type="ECO:0000313" key="3">
    <source>
        <dbReference type="EMBL" id="CBN78450.1"/>
    </source>
</evidence>
<dbReference type="SMART" id="SM00799">
    <property type="entry name" value="DENN"/>
    <property type="match status" value="1"/>
</dbReference>
<dbReference type="EMBL" id="FN649758">
    <property type="protein sequence ID" value="CBN78450.1"/>
    <property type="molecule type" value="Genomic_DNA"/>
</dbReference>
<dbReference type="InterPro" id="IPR044926">
    <property type="entry name" value="RGS_subdomain_2"/>
</dbReference>
<dbReference type="InterPro" id="IPR016137">
    <property type="entry name" value="RGS"/>
</dbReference>
<feature type="compositionally biased region" description="Gly residues" evidence="1">
    <location>
        <begin position="362"/>
        <end position="374"/>
    </location>
</feature>
<sequence length="1443" mass="146790">MRTRNFEGILHDQNRFSYFLDYLSVHAQAHKLLFWFEIEQFKLLAGDDRGSHPENLFRKYFRERPRGSPGGLELPPYPGEHTEVLYPKGKGKPPGDMFELPQTFLYQGKSLEKRGVPGSTKQLSNLEEEGMKFRDAYLEGTEVVRSPLDKTVKALLVKRIFGLIGCKPTGLGALGVGSMSGGPGGGGKSGAIYTESLRTAVSGLNDALLSAEDQVYRPLEEAVVPALVKSSTFGNFVDDLSSLEVDTEEATDGEDNDDDTGPPAPAPSGAKGGTILGQAPRGLHGVAAIAATPAPGSPDSATKRAAATATAALPMKGRGQGRRGSVRSPPRPSGPPRAYGSPTDGAGRMASPARSSPQGVPPGAGEGGGGGAGGRLLRRFRTKVRQMRHVIAARVLQDMPPRKTGGGDPSVPRSDSAWGWDGEEGEGGEDELEDVELLAGMASSDTNYAEVRSRLNGQILELMAANVTEALPRYCLPSAIARVEAKKPGEKKRTLPKVDLSFPITFSSSSSLSSSSSESSLASSANEPPPPLRHHGERGDGEAAEAMLPRVHHFVMTVPRKRSSPSVSPRVGSPSRMSTGRGGGGEGSRGGRREGAGSTGGVGGGGDGGRKGVNRQESDRRWAIAKATQGTFPAAIDRDSNIVLHGACLTVWRKADSDEGDEGDLWGRDSDDDDEEDGARAKTTAYVPRCVCALSFDPLFDTLRAVALARGGHPETARALMVGRGGGGVELSAAAQRDHHLGSSSSGGGKSLATAAGGAAAAVAAGGGEKAGLRLEWGLGDAATLKAGRPPLPILPPPPPTPGPTLPSVFAPSLSRDAGGDAARTLRKPPPLVQSNSAPDSMGGWSSTGEGGYSTEEEGPWRGGGGGGGGGGAIGGRSGDRIAGGLSAFGLPPLVPLDHPVEPLFQALSSDNVLLALSALMCERPVLVTCSVRSLLSLAVSSLKALLHPLDWHHAYAPLLPAAEVALDKKTALNHGGSGSPPRLTPGSWGPSGRGGRGSPGGGGGPPPPPTPRVRATPFLVGLDGELVRMAMRKGGGSGKGVKAGPAGPGEVWGVASSEACMVPEGAEEEAGASGIATTQPSPALLEVVRCMVKQSVHVDLDHDDITWPPPQAPDTPPAEEGEGGGTAKTDSLGSGKEKKKGGEEAAGAEAAGEEGGGVGAPPVWPEEAARRARRVVKSTLFPDFETFDVVDDLDDDDDSALFKCSGLSGGGVEASLRDKVEACRTSAAAASAPRRGVSGGAGTLTESIVGMYIPTTADLALRAAVAGLVASVLGRVKEFTTLFAQAGLMRFDTAGFVKAVAICGGGSKTDAGGNAGGGSSALVGSGGGGGGASAATGSAPSGVSEGSGASAGGHAAGSNTADDEAAPVVVGAAAVDDGSVAEGAGGEGGLCGVPGTELCMELVRTRAFAALLSDEVFADVDLETVQGELRLHSRQIRKSAPS</sequence>
<organism evidence="3 4">
    <name type="scientific">Ectocarpus siliculosus</name>
    <name type="common">Brown alga</name>
    <name type="synonym">Conferva siliculosa</name>
    <dbReference type="NCBI Taxonomy" id="2880"/>
    <lineage>
        <taxon>Eukaryota</taxon>
        <taxon>Sar</taxon>
        <taxon>Stramenopiles</taxon>
        <taxon>Ochrophyta</taxon>
        <taxon>PX clade</taxon>
        <taxon>Phaeophyceae</taxon>
        <taxon>Ectocarpales</taxon>
        <taxon>Ectocarpaceae</taxon>
        <taxon>Ectocarpus</taxon>
    </lineage>
</organism>
<feature type="region of interest" description="Disordered" evidence="1">
    <location>
        <begin position="657"/>
        <end position="680"/>
    </location>
</feature>
<gene>
    <name evidence="3" type="ORF">Esi_0121_0041</name>
</gene>
<dbReference type="EMBL" id="FN647885">
    <property type="protein sequence ID" value="CBN78450.1"/>
    <property type="molecule type" value="Genomic_DNA"/>
</dbReference>
<accession>D8LDP3</accession>
<feature type="compositionally biased region" description="Pro residues" evidence="1">
    <location>
        <begin position="1108"/>
        <end position="1117"/>
    </location>
</feature>
<keyword evidence="4" id="KW-1185">Reference proteome</keyword>
<feature type="region of interest" description="Disordered" evidence="1">
    <location>
        <begin position="290"/>
        <end position="375"/>
    </location>
</feature>
<feature type="region of interest" description="Disordered" evidence="1">
    <location>
        <begin position="507"/>
        <end position="539"/>
    </location>
</feature>
<feature type="region of interest" description="Disordered" evidence="1">
    <location>
        <begin position="972"/>
        <end position="1017"/>
    </location>
</feature>
<feature type="compositionally biased region" description="Acidic residues" evidence="1">
    <location>
        <begin position="245"/>
        <end position="260"/>
    </location>
</feature>
<feature type="region of interest" description="Disordered" evidence="1">
    <location>
        <begin position="240"/>
        <end position="278"/>
    </location>
</feature>
<feature type="compositionally biased region" description="Basic and acidic residues" evidence="1">
    <location>
        <begin position="608"/>
        <end position="617"/>
    </location>
</feature>
<feature type="region of interest" description="Disordered" evidence="1">
    <location>
        <begin position="1334"/>
        <end position="1363"/>
    </location>
</feature>
<feature type="compositionally biased region" description="Pro residues" evidence="1">
    <location>
        <begin position="790"/>
        <end position="805"/>
    </location>
</feature>
<evidence type="ECO:0000259" key="2">
    <source>
        <dbReference type="PROSITE" id="PS50132"/>
    </source>
</evidence>
<dbReference type="OrthoDB" id="10526758at2759"/>
<dbReference type="InParanoid" id="D8LDP3"/>
<feature type="region of interest" description="Disordered" evidence="1">
    <location>
        <begin position="397"/>
        <end position="429"/>
    </location>
</feature>
<dbReference type="PANTHER" id="PTHR12296">
    <property type="entry name" value="DENN DOMAIN-CONTAINING PROTEIN 4"/>
    <property type="match status" value="1"/>
</dbReference>
<dbReference type="STRING" id="2880.D8LDP3"/>
<dbReference type="PROSITE" id="PS50132">
    <property type="entry name" value="RGS"/>
    <property type="match status" value="1"/>
</dbReference>
<dbReference type="InterPro" id="IPR036305">
    <property type="entry name" value="RGS_sf"/>
</dbReference>
<feature type="compositionally biased region" description="Low complexity" evidence="1">
    <location>
        <begin position="303"/>
        <end position="312"/>
    </location>
</feature>
<evidence type="ECO:0000313" key="4">
    <source>
        <dbReference type="Proteomes" id="UP000002630"/>
    </source>
</evidence>
<feature type="compositionally biased region" description="Low complexity" evidence="1">
    <location>
        <begin position="1334"/>
        <end position="1349"/>
    </location>
</feature>
<reference evidence="3 4" key="1">
    <citation type="journal article" date="2010" name="Nature">
        <title>The Ectocarpus genome and the independent evolution of multicellularity in brown algae.</title>
        <authorList>
            <person name="Cock J.M."/>
            <person name="Sterck L."/>
            <person name="Rouze P."/>
            <person name="Scornet D."/>
            <person name="Allen A.E."/>
            <person name="Amoutzias G."/>
            <person name="Anthouard V."/>
            <person name="Artiguenave F."/>
            <person name="Aury J.M."/>
            <person name="Badger J.H."/>
            <person name="Beszteri B."/>
            <person name="Billiau K."/>
            <person name="Bonnet E."/>
            <person name="Bothwell J.H."/>
            <person name="Bowler C."/>
            <person name="Boyen C."/>
            <person name="Brownlee C."/>
            <person name="Carrano C.J."/>
            <person name="Charrier B."/>
            <person name="Cho G.Y."/>
            <person name="Coelho S.M."/>
            <person name="Collen J."/>
            <person name="Corre E."/>
            <person name="Da Silva C."/>
            <person name="Delage L."/>
            <person name="Delaroque N."/>
            <person name="Dittami S.M."/>
            <person name="Doulbeau S."/>
            <person name="Elias M."/>
            <person name="Farnham G."/>
            <person name="Gachon C.M."/>
            <person name="Gschloessl B."/>
            <person name="Heesch S."/>
            <person name="Jabbari K."/>
            <person name="Jubin C."/>
            <person name="Kawai H."/>
            <person name="Kimura K."/>
            <person name="Kloareg B."/>
            <person name="Kupper F.C."/>
            <person name="Lang D."/>
            <person name="Le Bail A."/>
            <person name="Leblanc C."/>
            <person name="Lerouge P."/>
            <person name="Lohr M."/>
            <person name="Lopez P.J."/>
            <person name="Martens C."/>
            <person name="Maumus F."/>
            <person name="Michel G."/>
            <person name="Miranda-Saavedra D."/>
            <person name="Morales J."/>
            <person name="Moreau H."/>
            <person name="Motomura T."/>
            <person name="Nagasato C."/>
            <person name="Napoli C.A."/>
            <person name="Nelson D.R."/>
            <person name="Nyvall-Collen P."/>
            <person name="Peters A.F."/>
            <person name="Pommier C."/>
            <person name="Potin P."/>
            <person name="Poulain J."/>
            <person name="Quesneville H."/>
            <person name="Read B."/>
            <person name="Rensing S.A."/>
            <person name="Ritter A."/>
            <person name="Rousvoal S."/>
            <person name="Samanta M."/>
            <person name="Samson G."/>
            <person name="Schroeder D.C."/>
            <person name="Segurens B."/>
            <person name="Strittmatter M."/>
            <person name="Tonon T."/>
            <person name="Tregear J.W."/>
            <person name="Valentin K."/>
            <person name="von Dassow P."/>
            <person name="Yamagishi T."/>
            <person name="Van de Peer Y."/>
            <person name="Wincker P."/>
        </authorList>
    </citation>
    <scope>NUCLEOTIDE SEQUENCE [LARGE SCALE GENOMIC DNA]</scope>
    <source>
        <strain evidence="4">Ec32 / CCAP1310/4</strain>
    </source>
</reference>
<dbReference type="Pfam" id="PF02141">
    <property type="entry name" value="DENN"/>
    <property type="match status" value="1"/>
</dbReference>
<feature type="domain" description="RGS" evidence="2">
    <location>
        <begin position="5"/>
        <end position="61"/>
    </location>
</feature>
<feature type="compositionally biased region" description="Gly residues" evidence="1">
    <location>
        <begin position="861"/>
        <end position="877"/>
    </location>
</feature>
<evidence type="ECO:0000256" key="1">
    <source>
        <dbReference type="SAM" id="MobiDB-lite"/>
    </source>
</evidence>
<dbReference type="PANTHER" id="PTHR12296:SF21">
    <property type="entry name" value="DENN DOMAIN-CONTAINING PROTEIN 3"/>
    <property type="match status" value="1"/>
</dbReference>
<dbReference type="SUPFAM" id="SSF48097">
    <property type="entry name" value="Regulator of G-protein signaling, RGS"/>
    <property type="match status" value="1"/>
</dbReference>
<dbReference type="Gene3D" id="1.10.167.10">
    <property type="entry name" value="Regulator of G-protein Signalling 4, domain 2"/>
    <property type="match status" value="1"/>
</dbReference>
<dbReference type="InterPro" id="IPR051696">
    <property type="entry name" value="DENN_Domain_GEFs"/>
</dbReference>
<feature type="region of interest" description="Disordered" evidence="1">
    <location>
        <begin position="1102"/>
        <end position="1165"/>
    </location>
</feature>
<feature type="region of interest" description="Disordered" evidence="1">
    <location>
        <begin position="789"/>
        <end position="877"/>
    </location>
</feature>
<dbReference type="Proteomes" id="UP000002630">
    <property type="component" value="Linkage Group LG33"/>
</dbReference>
<name>D8LDP3_ECTSI</name>
<dbReference type="Gene3D" id="3.40.50.11500">
    <property type="match status" value="1"/>
</dbReference>
<feature type="compositionally biased region" description="Low complexity" evidence="1">
    <location>
        <begin position="564"/>
        <end position="579"/>
    </location>
</feature>
<dbReference type="GO" id="GO:0031410">
    <property type="term" value="C:cytoplasmic vesicle"/>
    <property type="evidence" value="ECO:0007669"/>
    <property type="project" value="TreeGrafter"/>
</dbReference>
<feature type="compositionally biased region" description="Gly residues" evidence="1">
    <location>
        <begin position="990"/>
        <end position="1004"/>
    </location>
</feature>
<feature type="region of interest" description="Disordered" evidence="1">
    <location>
        <begin position="555"/>
        <end position="617"/>
    </location>
</feature>
<feature type="compositionally biased region" description="Acidic residues" evidence="1">
    <location>
        <begin position="658"/>
        <end position="677"/>
    </location>
</feature>
<dbReference type="OMA" id="REREGHW"/>
<proteinExistence type="predicted"/>
<dbReference type="InterPro" id="IPR001194">
    <property type="entry name" value="cDENN_dom"/>
</dbReference>
<dbReference type="InterPro" id="IPR043153">
    <property type="entry name" value="DENN_C"/>
</dbReference>
<protein>
    <recommendedName>
        <fullName evidence="2">RGS domain-containing protein</fullName>
    </recommendedName>
</protein>
<dbReference type="GO" id="GO:0032483">
    <property type="term" value="P:regulation of Rab protein signal transduction"/>
    <property type="evidence" value="ECO:0007669"/>
    <property type="project" value="TreeGrafter"/>
</dbReference>
<feature type="compositionally biased region" description="Low complexity" evidence="1">
    <location>
        <begin position="507"/>
        <end position="525"/>
    </location>
</feature>
<feature type="compositionally biased region" description="Gly residues" evidence="1">
    <location>
        <begin position="597"/>
        <end position="607"/>
    </location>
</feature>